<comment type="caution">
    <text evidence="2">The sequence shown here is derived from an EMBL/GenBank/DDBJ whole genome shotgun (WGS) entry which is preliminary data.</text>
</comment>
<dbReference type="AlphaFoldDB" id="A0A4V5PRD4"/>
<dbReference type="Pfam" id="PF20226">
    <property type="entry name" value="DUF6585"/>
    <property type="match status" value="1"/>
</dbReference>
<dbReference type="Proteomes" id="UP000309215">
    <property type="component" value="Unassembled WGS sequence"/>
</dbReference>
<dbReference type="RefSeq" id="WP_136932679.1">
    <property type="nucleotide sequence ID" value="NZ_SSMQ01000039.1"/>
</dbReference>
<evidence type="ECO:0000313" key="2">
    <source>
        <dbReference type="EMBL" id="TKD01481.1"/>
    </source>
</evidence>
<keyword evidence="1" id="KW-0472">Membrane</keyword>
<reference evidence="2 3" key="1">
    <citation type="submission" date="2019-04" db="EMBL/GenBank/DDBJ databases">
        <authorList>
            <person name="Li Y."/>
            <person name="Wang J."/>
        </authorList>
    </citation>
    <scope>NUCLEOTIDE SEQUENCE [LARGE SCALE GENOMIC DNA]</scope>
    <source>
        <strain evidence="2 3">DSM 14668</strain>
    </source>
</reference>
<sequence>MRRSAEDRLGKLRSVHRATRRGVVVPLVFAMGLLVLASFLGATADGLRGLLLSLPFSLACFALLAIPALRRRGLCIEVHDGGLVVLQGRARAVVVFEDVDEIWLVLDRRSSPAGDMAIICAVRLVEHGGAEHTVPLDVELGYEITRHIVRHCSLPLAADAEQALRAGETLTFGKVRIDAEAILLGESRAAWKDLRLVRMQPGRIAFFRGQTLIPWRTISLDKVPHPTVFMSLVRACATRIEDDDPLGAYTK</sequence>
<dbReference type="OrthoDB" id="4832786at2"/>
<protein>
    <submittedName>
        <fullName evidence="2">Uncharacterized protein</fullName>
    </submittedName>
</protein>
<feature type="transmembrane region" description="Helical" evidence="1">
    <location>
        <begin position="50"/>
        <end position="69"/>
    </location>
</feature>
<evidence type="ECO:0000313" key="3">
    <source>
        <dbReference type="Proteomes" id="UP000309215"/>
    </source>
</evidence>
<keyword evidence="1" id="KW-0812">Transmembrane</keyword>
<accession>A0A4V5PRD4</accession>
<keyword evidence="3" id="KW-1185">Reference proteome</keyword>
<dbReference type="EMBL" id="SSMQ01000039">
    <property type="protein sequence ID" value="TKD01481.1"/>
    <property type="molecule type" value="Genomic_DNA"/>
</dbReference>
<name>A0A4V5PRD4_9BACT</name>
<gene>
    <name evidence="2" type="ORF">E8A74_30750</name>
</gene>
<feature type="transmembrane region" description="Helical" evidence="1">
    <location>
        <begin position="21"/>
        <end position="44"/>
    </location>
</feature>
<dbReference type="InterPro" id="IPR046492">
    <property type="entry name" value="DUF6585"/>
</dbReference>
<evidence type="ECO:0000256" key="1">
    <source>
        <dbReference type="SAM" id="Phobius"/>
    </source>
</evidence>
<keyword evidence="1" id="KW-1133">Transmembrane helix</keyword>
<organism evidence="2 3">
    <name type="scientific">Polyangium fumosum</name>
    <dbReference type="NCBI Taxonomy" id="889272"/>
    <lineage>
        <taxon>Bacteria</taxon>
        <taxon>Pseudomonadati</taxon>
        <taxon>Myxococcota</taxon>
        <taxon>Polyangia</taxon>
        <taxon>Polyangiales</taxon>
        <taxon>Polyangiaceae</taxon>
        <taxon>Polyangium</taxon>
    </lineage>
</organism>
<proteinExistence type="predicted"/>